<organism evidence="1 2">
    <name type="scientific">Solanum bulbocastanum</name>
    <name type="common">Wild potato</name>
    <dbReference type="NCBI Taxonomy" id="147425"/>
    <lineage>
        <taxon>Eukaryota</taxon>
        <taxon>Viridiplantae</taxon>
        <taxon>Streptophyta</taxon>
        <taxon>Embryophyta</taxon>
        <taxon>Tracheophyta</taxon>
        <taxon>Spermatophyta</taxon>
        <taxon>Magnoliopsida</taxon>
        <taxon>eudicotyledons</taxon>
        <taxon>Gunneridae</taxon>
        <taxon>Pentapetalae</taxon>
        <taxon>asterids</taxon>
        <taxon>lamiids</taxon>
        <taxon>Solanales</taxon>
        <taxon>Solanaceae</taxon>
        <taxon>Solanoideae</taxon>
        <taxon>Solaneae</taxon>
        <taxon>Solanum</taxon>
    </lineage>
</organism>
<evidence type="ECO:0008006" key="3">
    <source>
        <dbReference type="Google" id="ProtNLM"/>
    </source>
</evidence>
<proteinExistence type="predicted"/>
<reference evidence="1 2" key="1">
    <citation type="submission" date="2024-02" db="EMBL/GenBank/DDBJ databases">
        <title>de novo genome assembly of Solanum bulbocastanum strain 11H21.</title>
        <authorList>
            <person name="Hosaka A.J."/>
        </authorList>
    </citation>
    <scope>NUCLEOTIDE SEQUENCE [LARGE SCALE GENOMIC DNA]</scope>
    <source>
        <tissue evidence="1">Young leaves</tissue>
    </source>
</reference>
<protein>
    <recommendedName>
        <fullName evidence="3">Reverse transcriptase zinc-binding domain-containing protein</fullName>
    </recommendedName>
</protein>
<sequence>MTWRLCQDEDEDIDHLFFECSSSAGVWTMILAWKGIKKLGLAWHNEVQWALKHMKGKSSVA</sequence>
<name>A0AAN8YMS2_SOLBU</name>
<dbReference type="EMBL" id="JBANQN010000001">
    <property type="protein sequence ID" value="KAK6803188.1"/>
    <property type="molecule type" value="Genomic_DNA"/>
</dbReference>
<evidence type="ECO:0000313" key="1">
    <source>
        <dbReference type="EMBL" id="KAK6803188.1"/>
    </source>
</evidence>
<evidence type="ECO:0000313" key="2">
    <source>
        <dbReference type="Proteomes" id="UP001371456"/>
    </source>
</evidence>
<accession>A0AAN8YMS2</accession>
<dbReference type="AlphaFoldDB" id="A0AAN8YMS2"/>
<keyword evidence="2" id="KW-1185">Reference proteome</keyword>
<comment type="caution">
    <text evidence="1">The sequence shown here is derived from an EMBL/GenBank/DDBJ whole genome shotgun (WGS) entry which is preliminary data.</text>
</comment>
<gene>
    <name evidence="1" type="ORF">RDI58_000972</name>
</gene>
<dbReference type="Proteomes" id="UP001371456">
    <property type="component" value="Unassembled WGS sequence"/>
</dbReference>